<sequence>MIIHTLGPEETDSNSAAQYYLRKMPGVNHIVLHGRFEEIINHLNDYPGDYLIIPAAFKSCHVHMDWADFHYAHLDQLKLIDCFRHPLNPLVLIRRLTATNNVAYTHPSTATLLDNYLKFIPGHAVIKYADSKYLAYQKYATTQARFVLTNQQNVQLSSDEKIERTYTPDMVWCVYQII</sequence>
<organism evidence="1 2">
    <name type="scientific">Sporolactobacillus shoreae</name>
    <dbReference type="NCBI Taxonomy" id="1465501"/>
    <lineage>
        <taxon>Bacteria</taxon>
        <taxon>Bacillati</taxon>
        <taxon>Bacillota</taxon>
        <taxon>Bacilli</taxon>
        <taxon>Bacillales</taxon>
        <taxon>Sporolactobacillaceae</taxon>
        <taxon>Sporolactobacillus</taxon>
    </lineage>
</organism>
<proteinExistence type="predicted"/>
<comment type="caution">
    <text evidence="1">The sequence shown here is derived from an EMBL/GenBank/DDBJ whole genome shotgun (WGS) entry which is preliminary data.</text>
</comment>
<dbReference type="Proteomes" id="UP000298347">
    <property type="component" value="Unassembled WGS sequence"/>
</dbReference>
<evidence type="ECO:0008006" key="3">
    <source>
        <dbReference type="Google" id="ProtNLM"/>
    </source>
</evidence>
<dbReference type="EMBL" id="SRJD01000008">
    <property type="protein sequence ID" value="TGA98263.1"/>
    <property type="molecule type" value="Genomic_DNA"/>
</dbReference>
<evidence type="ECO:0000313" key="2">
    <source>
        <dbReference type="Proteomes" id="UP000298347"/>
    </source>
</evidence>
<dbReference type="OrthoDB" id="2988039at2"/>
<evidence type="ECO:0000313" key="1">
    <source>
        <dbReference type="EMBL" id="TGA98263.1"/>
    </source>
</evidence>
<gene>
    <name evidence="1" type="ORF">E4665_08420</name>
</gene>
<accession>A0A4Z0GQF3</accession>
<protein>
    <recommendedName>
        <fullName evidence="3">Amino acid biosynthesis protein</fullName>
    </recommendedName>
</protein>
<dbReference type="RefSeq" id="WP_135348351.1">
    <property type="nucleotide sequence ID" value="NZ_SRJD01000008.1"/>
</dbReference>
<keyword evidence="2" id="KW-1185">Reference proteome</keyword>
<name>A0A4Z0GQF3_9BACL</name>
<reference evidence="1 2" key="1">
    <citation type="journal article" date="2015" name="Int. J. Syst. Evol. Microbiol.">
        <title>Sporolactobacillus shoreae sp. nov. and Sporolactobacillus spathodeae sp. nov., two spore-forming lactic acid bacteria isolated from tree barks in Thailand.</title>
        <authorList>
            <person name="Thamacharoensuk T."/>
            <person name="Kitahara M."/>
            <person name="Ohkuma M."/>
            <person name="Thongchul N."/>
            <person name="Tanasupawat S."/>
        </authorList>
    </citation>
    <scope>NUCLEOTIDE SEQUENCE [LARGE SCALE GENOMIC DNA]</scope>
    <source>
        <strain evidence="1 2">BK92</strain>
    </source>
</reference>
<dbReference type="AlphaFoldDB" id="A0A4Z0GQF3"/>